<evidence type="ECO:0000313" key="7">
    <source>
        <dbReference type="EMBL" id="RFU64105.1"/>
    </source>
</evidence>
<name>A0A372LFG7_9BACI</name>
<dbReference type="InterPro" id="IPR013324">
    <property type="entry name" value="RNA_pol_sigma_r3/r4-like"/>
</dbReference>
<keyword evidence="3" id="KW-0731">Sigma factor</keyword>
<evidence type="ECO:0000256" key="1">
    <source>
        <dbReference type="ARBA" id="ARBA00010641"/>
    </source>
</evidence>
<dbReference type="Pfam" id="PF08281">
    <property type="entry name" value="Sigma70_r4_2"/>
    <property type="match status" value="1"/>
</dbReference>
<keyword evidence="2" id="KW-0805">Transcription regulation</keyword>
<gene>
    <name evidence="7" type="ORF">D0466_09220</name>
</gene>
<dbReference type="NCBIfam" id="TIGR02937">
    <property type="entry name" value="sigma70-ECF"/>
    <property type="match status" value="1"/>
</dbReference>
<dbReference type="PANTHER" id="PTHR43133:SF60">
    <property type="entry name" value="RNA POLYMERASE SIGMA FACTOR SIGV"/>
    <property type="match status" value="1"/>
</dbReference>
<dbReference type="CDD" id="cd06171">
    <property type="entry name" value="Sigma70_r4"/>
    <property type="match status" value="1"/>
</dbReference>
<evidence type="ECO:0000259" key="6">
    <source>
        <dbReference type="Pfam" id="PF08281"/>
    </source>
</evidence>
<evidence type="ECO:0000259" key="5">
    <source>
        <dbReference type="Pfam" id="PF04542"/>
    </source>
</evidence>
<dbReference type="InterPro" id="IPR014284">
    <property type="entry name" value="RNA_pol_sigma-70_dom"/>
</dbReference>
<organism evidence="7 8">
    <name type="scientific">Peribacillus glennii</name>
    <dbReference type="NCBI Taxonomy" id="2303991"/>
    <lineage>
        <taxon>Bacteria</taxon>
        <taxon>Bacillati</taxon>
        <taxon>Bacillota</taxon>
        <taxon>Bacilli</taxon>
        <taxon>Bacillales</taxon>
        <taxon>Bacillaceae</taxon>
        <taxon>Peribacillus</taxon>
    </lineage>
</organism>
<dbReference type="Proteomes" id="UP000262939">
    <property type="component" value="Unassembled WGS sequence"/>
</dbReference>
<keyword evidence="8" id="KW-1185">Reference proteome</keyword>
<dbReference type="NCBIfam" id="NF009195">
    <property type="entry name" value="PRK12543.1"/>
    <property type="match status" value="1"/>
</dbReference>
<comment type="similarity">
    <text evidence="1">Belongs to the sigma-70 factor family. ECF subfamily.</text>
</comment>
<dbReference type="InterPro" id="IPR036388">
    <property type="entry name" value="WH-like_DNA-bd_sf"/>
</dbReference>
<dbReference type="OrthoDB" id="9785675at2"/>
<protein>
    <submittedName>
        <fullName evidence="7">Sigma-70 family RNA polymerase sigma factor</fullName>
    </submittedName>
</protein>
<comment type="caution">
    <text evidence="7">The sequence shown here is derived from an EMBL/GenBank/DDBJ whole genome shotgun (WGS) entry which is preliminary data.</text>
</comment>
<accession>A0A372LFG7</accession>
<dbReference type="GO" id="GO:0003677">
    <property type="term" value="F:DNA binding"/>
    <property type="evidence" value="ECO:0007669"/>
    <property type="project" value="InterPro"/>
</dbReference>
<keyword evidence="4" id="KW-0804">Transcription</keyword>
<dbReference type="EMBL" id="QVTD01000004">
    <property type="protein sequence ID" value="RFU64105.1"/>
    <property type="molecule type" value="Genomic_DNA"/>
</dbReference>
<evidence type="ECO:0000256" key="4">
    <source>
        <dbReference type="ARBA" id="ARBA00023163"/>
    </source>
</evidence>
<dbReference type="RefSeq" id="WP_117322288.1">
    <property type="nucleotide sequence ID" value="NZ_QVTD01000004.1"/>
</dbReference>
<dbReference type="InterPro" id="IPR013249">
    <property type="entry name" value="RNA_pol_sigma70_r4_t2"/>
</dbReference>
<dbReference type="Gene3D" id="1.10.1740.10">
    <property type="match status" value="1"/>
</dbReference>
<evidence type="ECO:0000256" key="2">
    <source>
        <dbReference type="ARBA" id="ARBA00023015"/>
    </source>
</evidence>
<dbReference type="GO" id="GO:0016987">
    <property type="term" value="F:sigma factor activity"/>
    <property type="evidence" value="ECO:0007669"/>
    <property type="project" value="UniProtKB-KW"/>
</dbReference>
<reference evidence="7 8" key="1">
    <citation type="submission" date="2018-08" db="EMBL/GenBank/DDBJ databases">
        <title>Bacillus chawlae sp. nov., Bacillus glennii sp. nov., and Bacillus saganii sp. nov. Isolated from the Vehicle Assembly Building at Kennedy Space Center where the Viking Spacecraft were Assembled.</title>
        <authorList>
            <person name="Seuylemezian A."/>
            <person name="Vaishampayan P."/>
        </authorList>
    </citation>
    <scope>NUCLEOTIDE SEQUENCE [LARGE SCALE GENOMIC DNA]</scope>
    <source>
        <strain evidence="7 8">V44-8</strain>
    </source>
</reference>
<proteinExistence type="inferred from homology"/>
<dbReference type="SUPFAM" id="SSF88946">
    <property type="entry name" value="Sigma2 domain of RNA polymerase sigma factors"/>
    <property type="match status" value="1"/>
</dbReference>
<feature type="domain" description="RNA polymerase sigma-70 region 2" evidence="5">
    <location>
        <begin position="25"/>
        <end position="90"/>
    </location>
</feature>
<dbReference type="InterPro" id="IPR013325">
    <property type="entry name" value="RNA_pol_sigma_r2"/>
</dbReference>
<dbReference type="AlphaFoldDB" id="A0A372LFG7"/>
<dbReference type="InterPro" id="IPR007627">
    <property type="entry name" value="RNA_pol_sigma70_r2"/>
</dbReference>
<dbReference type="Gene3D" id="1.10.10.10">
    <property type="entry name" value="Winged helix-like DNA-binding domain superfamily/Winged helix DNA-binding domain"/>
    <property type="match status" value="1"/>
</dbReference>
<sequence length="194" mass="22910">MGHQNEYQKVIELILTGNKKAYGELYELTIQDVYKTVHFLLEDKSDVDDLVQEIYIQVFKSIEKYDCNRQFKPWIMGIVVKQVKAYRRKVWMRYRIVKKAEEMDQSTVLDFSNEIIEKITNKQLVHLVNDLPFKLKQVIILRYLNGYSQEEVSTILEIPIGTVKSRINSALQKLRSKGNNKKFIIKEARNGYES</sequence>
<dbReference type="InterPro" id="IPR039425">
    <property type="entry name" value="RNA_pol_sigma-70-like"/>
</dbReference>
<feature type="domain" description="RNA polymerase sigma factor 70 region 4 type 2" evidence="6">
    <location>
        <begin position="123"/>
        <end position="174"/>
    </location>
</feature>
<dbReference type="PANTHER" id="PTHR43133">
    <property type="entry name" value="RNA POLYMERASE ECF-TYPE SIGMA FACTO"/>
    <property type="match status" value="1"/>
</dbReference>
<evidence type="ECO:0000313" key="8">
    <source>
        <dbReference type="Proteomes" id="UP000262939"/>
    </source>
</evidence>
<dbReference type="Pfam" id="PF04542">
    <property type="entry name" value="Sigma70_r2"/>
    <property type="match status" value="1"/>
</dbReference>
<dbReference type="GO" id="GO:0006352">
    <property type="term" value="P:DNA-templated transcription initiation"/>
    <property type="evidence" value="ECO:0007669"/>
    <property type="project" value="InterPro"/>
</dbReference>
<evidence type="ECO:0000256" key="3">
    <source>
        <dbReference type="ARBA" id="ARBA00023082"/>
    </source>
</evidence>
<dbReference type="SUPFAM" id="SSF88659">
    <property type="entry name" value="Sigma3 and sigma4 domains of RNA polymerase sigma factors"/>
    <property type="match status" value="1"/>
</dbReference>